<dbReference type="GO" id="GO:0003700">
    <property type="term" value="F:DNA-binding transcription factor activity"/>
    <property type="evidence" value="ECO:0007669"/>
    <property type="project" value="InterPro"/>
</dbReference>
<dbReference type="Gene3D" id="1.10.10.10">
    <property type="entry name" value="Winged helix-like DNA-binding domain superfamily/Winged helix DNA-binding domain"/>
    <property type="match status" value="1"/>
</dbReference>
<protein>
    <submittedName>
        <fullName evidence="2">MarR family transcriptional regulator</fullName>
    </submittedName>
</protein>
<dbReference type="AlphaFoldDB" id="A0A8J7WVQ8"/>
<gene>
    <name evidence="2" type="ORF">KGA66_27030</name>
</gene>
<name>A0A8J7WVQ8_9ACTN</name>
<dbReference type="InterPro" id="IPR039422">
    <property type="entry name" value="MarR/SlyA-like"/>
</dbReference>
<keyword evidence="3" id="KW-1185">Reference proteome</keyword>
<dbReference type="Pfam" id="PF12802">
    <property type="entry name" value="MarR_2"/>
    <property type="match status" value="1"/>
</dbReference>
<dbReference type="InterPro" id="IPR036388">
    <property type="entry name" value="WH-like_DNA-bd_sf"/>
</dbReference>
<comment type="caution">
    <text evidence="2">The sequence shown here is derived from an EMBL/GenBank/DDBJ whole genome shotgun (WGS) entry which is preliminary data.</text>
</comment>
<organism evidence="2 3">
    <name type="scientific">Actinocrinis puniceicyclus</name>
    <dbReference type="NCBI Taxonomy" id="977794"/>
    <lineage>
        <taxon>Bacteria</taxon>
        <taxon>Bacillati</taxon>
        <taxon>Actinomycetota</taxon>
        <taxon>Actinomycetes</taxon>
        <taxon>Catenulisporales</taxon>
        <taxon>Actinospicaceae</taxon>
        <taxon>Actinocrinis</taxon>
    </lineage>
</organism>
<proteinExistence type="predicted"/>
<sequence length="174" mass="18423">MGAAGARDPGAVRGEPVIATAADAANEPRVVAFGRLLGAAGGLEYLLGRAIEREFGISHAMFEVLLLLGRAAAPLPMREISQARVLTTGGVTRLVDRMQAAGLVRREVSPRDGRVHLVALTELGESIAVRAARVHASNVQRYMLDALPERDRETVMAGLAVLSRSARAALPQMP</sequence>
<dbReference type="InterPro" id="IPR000835">
    <property type="entry name" value="HTH_MarR-typ"/>
</dbReference>
<evidence type="ECO:0000313" key="3">
    <source>
        <dbReference type="Proteomes" id="UP000677913"/>
    </source>
</evidence>
<feature type="domain" description="HTH marR-type" evidence="1">
    <location>
        <begin position="29"/>
        <end position="164"/>
    </location>
</feature>
<dbReference type="Proteomes" id="UP000677913">
    <property type="component" value="Unassembled WGS sequence"/>
</dbReference>
<reference evidence="2" key="1">
    <citation type="submission" date="2021-04" db="EMBL/GenBank/DDBJ databases">
        <title>Genome based classification of Actinospica acidithermotolerans sp. nov., an actinobacterium isolated from an Indonesian hot spring.</title>
        <authorList>
            <person name="Kusuma A.B."/>
            <person name="Putra K.E."/>
            <person name="Nafisah S."/>
            <person name="Loh J."/>
            <person name="Nouioui I."/>
            <person name="Goodfellow M."/>
        </authorList>
    </citation>
    <scope>NUCLEOTIDE SEQUENCE</scope>
    <source>
        <strain evidence="2">DSM 45618</strain>
    </source>
</reference>
<evidence type="ECO:0000259" key="1">
    <source>
        <dbReference type="PROSITE" id="PS50995"/>
    </source>
</evidence>
<dbReference type="EMBL" id="JAGSXH010000184">
    <property type="protein sequence ID" value="MBS2966720.1"/>
    <property type="molecule type" value="Genomic_DNA"/>
</dbReference>
<dbReference type="PANTHER" id="PTHR33164">
    <property type="entry name" value="TRANSCRIPTIONAL REGULATOR, MARR FAMILY"/>
    <property type="match status" value="1"/>
</dbReference>
<accession>A0A8J7WVQ8</accession>
<dbReference type="PROSITE" id="PS50995">
    <property type="entry name" value="HTH_MARR_2"/>
    <property type="match status" value="1"/>
</dbReference>
<dbReference type="PANTHER" id="PTHR33164:SF99">
    <property type="entry name" value="MARR FAMILY REGULATORY PROTEIN"/>
    <property type="match status" value="1"/>
</dbReference>
<dbReference type="SUPFAM" id="SSF46785">
    <property type="entry name" value="Winged helix' DNA-binding domain"/>
    <property type="match status" value="1"/>
</dbReference>
<dbReference type="SMART" id="SM00347">
    <property type="entry name" value="HTH_MARR"/>
    <property type="match status" value="1"/>
</dbReference>
<dbReference type="RefSeq" id="WP_211472071.1">
    <property type="nucleotide sequence ID" value="NZ_JAGSXH010000184.1"/>
</dbReference>
<dbReference type="InterPro" id="IPR036390">
    <property type="entry name" value="WH_DNA-bd_sf"/>
</dbReference>
<dbReference type="GO" id="GO:0006950">
    <property type="term" value="P:response to stress"/>
    <property type="evidence" value="ECO:0007669"/>
    <property type="project" value="TreeGrafter"/>
</dbReference>
<evidence type="ECO:0000313" key="2">
    <source>
        <dbReference type="EMBL" id="MBS2966720.1"/>
    </source>
</evidence>